<sequence>MSRPNFIFITADQHRGDCLGVEGRNVKTPNLDQMAKEGTRFTSAICPSPVCQPSRASILTGQLCRTNGVHDNGIDLDYETGEKGFAGTLRDAGYDTAYFGKGHFSSYDARVETGRPEAVISSHAFGEDWYGPYMGFNHVEMMIHGHNYFTPQKPPKGLHFERFYYGSGRGDELNALYKQNGGDTKGAAQTWHSQLPLIYHNTPWTADRALEWIKFKRDQDKPFVTWISFPDPHHPFDCPEPWSRLHDPKEVDLPKNRSRDFEKRPSWHKAVVENTPQGDPESVRIRQEYSRIEPQTDDQLREIIANTYGQISFIDDQVGRIMNTLRELGLDENTYIIYSADHGDWLGDHGLVLKGPMFYDGLLRIPLLVKGPGVPEGQVVDEPVSNIDVGPTLFDLAGVAPQLCQHGESLRPFLEGKSATRDYAMSEWELLANRAGIALSMRVVRTKTDKLSMNMETGEGEMYDLVNDPDEMINVFEDPSYAARRAELEEFLAQRPDDITPNRVPVGPA</sequence>
<protein>
    <submittedName>
        <fullName evidence="4">Arylsulfatase A</fullName>
    </submittedName>
</protein>
<gene>
    <name evidence="4" type="ORF">SAMN04488118_104343</name>
</gene>
<dbReference type="OrthoDB" id="9795675at2"/>
<keyword evidence="2" id="KW-0378">Hydrolase</keyword>
<dbReference type="Gene3D" id="3.40.720.10">
    <property type="entry name" value="Alkaline Phosphatase, subunit A"/>
    <property type="match status" value="1"/>
</dbReference>
<name>A0A1G5QKM0_9RHOB</name>
<dbReference type="Proteomes" id="UP000198767">
    <property type="component" value="Unassembled WGS sequence"/>
</dbReference>
<evidence type="ECO:0000313" key="4">
    <source>
        <dbReference type="EMBL" id="SCZ62156.1"/>
    </source>
</evidence>
<proteinExistence type="predicted"/>
<dbReference type="PANTHER" id="PTHR45953:SF1">
    <property type="entry name" value="IDURONATE 2-SULFATASE"/>
    <property type="match status" value="1"/>
</dbReference>
<organism evidence="4 5">
    <name type="scientific">Epibacterium ulvae</name>
    <dbReference type="NCBI Taxonomy" id="1156985"/>
    <lineage>
        <taxon>Bacteria</taxon>
        <taxon>Pseudomonadati</taxon>
        <taxon>Pseudomonadota</taxon>
        <taxon>Alphaproteobacteria</taxon>
        <taxon>Rhodobacterales</taxon>
        <taxon>Roseobacteraceae</taxon>
        <taxon>Epibacterium</taxon>
    </lineage>
</organism>
<dbReference type="STRING" id="1156985.SAMN04488118_104343"/>
<feature type="domain" description="Sulfatase N-terminal" evidence="3">
    <location>
        <begin position="4"/>
        <end position="399"/>
    </location>
</feature>
<dbReference type="PANTHER" id="PTHR45953">
    <property type="entry name" value="IDURONATE 2-SULFATASE"/>
    <property type="match status" value="1"/>
</dbReference>
<evidence type="ECO:0000256" key="2">
    <source>
        <dbReference type="ARBA" id="ARBA00022801"/>
    </source>
</evidence>
<evidence type="ECO:0000256" key="1">
    <source>
        <dbReference type="ARBA" id="ARBA00022723"/>
    </source>
</evidence>
<dbReference type="GO" id="GO:0005737">
    <property type="term" value="C:cytoplasm"/>
    <property type="evidence" value="ECO:0007669"/>
    <property type="project" value="TreeGrafter"/>
</dbReference>
<dbReference type="GO" id="GO:0046872">
    <property type="term" value="F:metal ion binding"/>
    <property type="evidence" value="ECO:0007669"/>
    <property type="project" value="UniProtKB-KW"/>
</dbReference>
<dbReference type="SUPFAM" id="SSF53649">
    <property type="entry name" value="Alkaline phosphatase-like"/>
    <property type="match status" value="1"/>
</dbReference>
<dbReference type="RefSeq" id="WP_090218161.1">
    <property type="nucleotide sequence ID" value="NZ_FMWG01000004.1"/>
</dbReference>
<dbReference type="AlphaFoldDB" id="A0A1G5QKM0"/>
<dbReference type="EMBL" id="FMWG01000004">
    <property type="protein sequence ID" value="SCZ62156.1"/>
    <property type="molecule type" value="Genomic_DNA"/>
</dbReference>
<evidence type="ECO:0000313" key="5">
    <source>
        <dbReference type="Proteomes" id="UP000198767"/>
    </source>
</evidence>
<dbReference type="GO" id="GO:0008484">
    <property type="term" value="F:sulfuric ester hydrolase activity"/>
    <property type="evidence" value="ECO:0007669"/>
    <property type="project" value="TreeGrafter"/>
</dbReference>
<keyword evidence="5" id="KW-1185">Reference proteome</keyword>
<dbReference type="InterPro" id="IPR000917">
    <property type="entry name" value="Sulfatase_N"/>
</dbReference>
<accession>A0A1G5QKM0</accession>
<keyword evidence="1" id="KW-0479">Metal-binding</keyword>
<dbReference type="InterPro" id="IPR017850">
    <property type="entry name" value="Alkaline_phosphatase_core_sf"/>
</dbReference>
<dbReference type="Pfam" id="PF00884">
    <property type="entry name" value="Sulfatase"/>
    <property type="match status" value="1"/>
</dbReference>
<evidence type="ECO:0000259" key="3">
    <source>
        <dbReference type="Pfam" id="PF00884"/>
    </source>
</evidence>
<reference evidence="4 5" key="1">
    <citation type="submission" date="2016-10" db="EMBL/GenBank/DDBJ databases">
        <authorList>
            <person name="de Groot N.N."/>
        </authorList>
    </citation>
    <scope>NUCLEOTIDE SEQUENCE [LARGE SCALE GENOMIC DNA]</scope>
    <source>
        <strain evidence="4 5">U95</strain>
    </source>
</reference>